<dbReference type="Proteomes" id="UP000247586">
    <property type="component" value="Chromosome"/>
</dbReference>
<dbReference type="InterPro" id="IPR011335">
    <property type="entry name" value="Restrct_endonuc-II-like"/>
</dbReference>
<sequence>MMIKEELLKLLKEDPEFRRQMAELLGLAMFDEIRTAVRNLTETVNKLNDEVKELIEVQKRNEERFNKLNEIREKNEERFAQLSESQRVTDEKMREVLEAQKKNEERFAQLSESQRVTDEKMREVLEAQKKNEERFAQLSESQRVTDEKMREVLEAQKKNEERFAQLSESQRVTDEKMREVLEAQKKNEERFAQLSESQKRTEESIKQLYQALFQIDVRLNQLIDAHKETENTVKLLTLKIDALVQEQSKMKSDIERINRTISSIGQRWGVDYETLIKNFFDDFIKGEGLNFEQANKFTYKDDNGVFGRKGLKYEIDILAKNNKVYLIEVKSFCDIDDVEWFDYKSDVIAKVLGIKDGIKMILAVNTTDEAKEMAEKLGMKLIYGDIIKIEKQDKG</sequence>
<feature type="coiled-coil region" evidence="1">
    <location>
        <begin position="30"/>
        <end position="64"/>
    </location>
</feature>
<name>A0A2U9IQY5_9CREN</name>
<dbReference type="AlphaFoldDB" id="A0A2U9IQY5"/>
<keyword evidence="3" id="KW-1185">Reference proteome</keyword>
<evidence type="ECO:0000256" key="1">
    <source>
        <dbReference type="SAM" id="Coils"/>
    </source>
</evidence>
<dbReference type="PANTHER" id="PTHR38753">
    <property type="entry name" value="SLR1441 PROTEIN"/>
    <property type="match status" value="1"/>
</dbReference>
<dbReference type="KEGG" id="mhk:DFR87_00235"/>
<reference evidence="2 3" key="1">
    <citation type="submission" date="2018-05" db="EMBL/GenBank/DDBJ databases">
        <title>Complete Genome Sequences of Extremely Thermoacidophilic, Metal-Mobilizing Type-Strain Members of the Archaeal Family Sulfolobaceae: Acidianus brierleyi DSM-1651T, Acidianus sulfidivorans DSM-18786T, Metallosphaera hakonensis DSM-7519T, and Metallosphaera prunae DSM-10039T.</title>
        <authorList>
            <person name="Counts J.A."/>
            <person name="Kelly R.M."/>
        </authorList>
    </citation>
    <scope>NUCLEOTIDE SEQUENCE [LARGE SCALE GENOMIC DNA]</scope>
    <source>
        <strain evidence="2 3">HO1-1</strain>
    </source>
</reference>
<gene>
    <name evidence="2" type="ORF">DFR87_00235</name>
</gene>
<dbReference type="Pfam" id="PF12644">
    <property type="entry name" value="DUF3782"/>
    <property type="match status" value="1"/>
</dbReference>
<proteinExistence type="predicted"/>
<dbReference type="PANTHER" id="PTHR38753:SF1">
    <property type="entry name" value="SLR1441 PROTEIN"/>
    <property type="match status" value="1"/>
</dbReference>
<dbReference type="SUPFAM" id="SSF52980">
    <property type="entry name" value="Restriction endonuclease-like"/>
    <property type="match status" value="1"/>
</dbReference>
<dbReference type="STRING" id="1293036.GCA_001315825_02241"/>
<dbReference type="EMBL" id="CP029287">
    <property type="protein sequence ID" value="AWR98393.1"/>
    <property type="molecule type" value="Genomic_DNA"/>
</dbReference>
<reference evidence="3" key="2">
    <citation type="submission" date="2020-03" db="EMBL/GenBank/DDBJ databases">
        <title>Complete Genome Sequences of Extremely Thermoacidophilic, Metal-Mobilizing Type-Strain Members of the Archaeal Family Sulfolobaceae: Acidianus brierleyi DSM-1651T, Acidianus sulfidivorans DSM-18786T, Metallosphaera hakonensis DSM-7519T, and Metallosphaera prunae DSM-10039T.</title>
        <authorList>
            <person name="Counts J.A."/>
            <person name="Kelly R.M."/>
        </authorList>
    </citation>
    <scope>NUCLEOTIDE SEQUENCE [LARGE SCALE GENOMIC DNA]</scope>
    <source>
        <strain evidence="3">HO1-1</strain>
    </source>
</reference>
<feature type="coiled-coil region" evidence="1">
    <location>
        <begin position="219"/>
        <end position="246"/>
    </location>
</feature>
<reference evidence="3" key="3">
    <citation type="submission" date="2020-03" db="EMBL/GenBank/DDBJ databases">
        <title>Sequencing and Assembly of Multiple Reported Metal-Biooxidizing Members of the Extremely Thermoacidophilic Archaeal Family Sulfolobaceae.</title>
        <authorList>
            <person name="Counts J.A."/>
            <person name="Kelly R.M."/>
        </authorList>
    </citation>
    <scope>NUCLEOTIDE SEQUENCE [LARGE SCALE GENOMIC DNA]</scope>
    <source>
        <strain evidence="3">HO1-1</strain>
    </source>
</reference>
<dbReference type="InterPro" id="IPR024271">
    <property type="entry name" value="DUF3782"/>
</dbReference>
<evidence type="ECO:0000313" key="2">
    <source>
        <dbReference type="EMBL" id="AWR98393.1"/>
    </source>
</evidence>
<evidence type="ECO:0000313" key="3">
    <source>
        <dbReference type="Proteomes" id="UP000247586"/>
    </source>
</evidence>
<protein>
    <recommendedName>
        <fullName evidence="4">DUF3782 domain-containing protein</fullName>
    </recommendedName>
</protein>
<evidence type="ECO:0008006" key="4">
    <source>
        <dbReference type="Google" id="ProtNLM"/>
    </source>
</evidence>
<accession>A0A2U9IQY5</accession>
<keyword evidence="1" id="KW-0175">Coiled coil</keyword>
<organism evidence="2 3">
    <name type="scientific">Metallosphaera hakonensis JCM 8857 = DSM 7519</name>
    <dbReference type="NCBI Taxonomy" id="1293036"/>
    <lineage>
        <taxon>Archaea</taxon>
        <taxon>Thermoproteota</taxon>
        <taxon>Thermoprotei</taxon>
        <taxon>Sulfolobales</taxon>
        <taxon>Sulfolobaceae</taxon>
        <taxon>Metallosphaera</taxon>
    </lineage>
</organism>